<dbReference type="Gene3D" id="3.40.50.880">
    <property type="match status" value="1"/>
</dbReference>
<dbReference type="GO" id="GO:0003700">
    <property type="term" value="F:DNA-binding transcription factor activity"/>
    <property type="evidence" value="ECO:0007669"/>
    <property type="project" value="InterPro"/>
</dbReference>
<dbReference type="InterPro" id="IPR052158">
    <property type="entry name" value="INH-QAR"/>
</dbReference>
<keyword evidence="2" id="KW-0804">Transcription</keyword>
<evidence type="ECO:0000256" key="1">
    <source>
        <dbReference type="ARBA" id="ARBA00023015"/>
    </source>
</evidence>
<dbReference type="GO" id="GO:0043565">
    <property type="term" value="F:sequence-specific DNA binding"/>
    <property type="evidence" value="ECO:0007669"/>
    <property type="project" value="InterPro"/>
</dbReference>
<dbReference type="InterPro" id="IPR029062">
    <property type="entry name" value="Class_I_gatase-like"/>
</dbReference>
<comment type="caution">
    <text evidence="4">The sequence shown here is derived from an EMBL/GenBank/DDBJ whole genome shotgun (WGS) entry which is preliminary data.</text>
</comment>
<sequence length="326" mass="37213">MKHISIIVPRGAVLGSVDDPRHLFQSLNDFLLSARQPPMYKIQLVGLDRKVPLHDGSFTVNTDALLDEVKKTDLVIIPALSGDMKDAIEINKDFIPWIVQQHRAGAEVASLCIGAFLLAATGLLEGKKCSTHWMYANEFRNMFPQVNLVDDKIVTDENGIYSSGGAKSYWNLLIYLTEKYASRQMAVMASKYFLIEIYQNTQSPFTVFRGQKEHEDEPIKKAQEFIEANFQEKITVDQLAVMLSLGRRSFERRFKKATCNTVAEYIQRVKVEAAKKDFELSRKNINEVMYEVGYSDTKAFRTIFRKVTGLSPVAYRNRYNKEMIAV</sequence>
<dbReference type="Pfam" id="PF01965">
    <property type="entry name" value="DJ-1_PfpI"/>
    <property type="match status" value="1"/>
</dbReference>
<dbReference type="EMBL" id="FNNO01000005">
    <property type="protein sequence ID" value="SDW73438.1"/>
    <property type="molecule type" value="Genomic_DNA"/>
</dbReference>
<gene>
    <name evidence="4" type="ORF">SAMN05444410_105125</name>
</gene>
<dbReference type="Gene3D" id="1.10.10.60">
    <property type="entry name" value="Homeodomain-like"/>
    <property type="match status" value="2"/>
</dbReference>
<dbReference type="CDD" id="cd03138">
    <property type="entry name" value="GATase1_AraC_2"/>
    <property type="match status" value="1"/>
</dbReference>
<dbReference type="PANTHER" id="PTHR43130">
    <property type="entry name" value="ARAC-FAMILY TRANSCRIPTIONAL REGULATOR"/>
    <property type="match status" value="1"/>
</dbReference>
<dbReference type="PROSITE" id="PS01124">
    <property type="entry name" value="HTH_ARAC_FAMILY_2"/>
    <property type="match status" value="1"/>
</dbReference>
<dbReference type="SUPFAM" id="SSF46689">
    <property type="entry name" value="Homeodomain-like"/>
    <property type="match status" value="2"/>
</dbReference>
<evidence type="ECO:0000313" key="5">
    <source>
        <dbReference type="Proteomes" id="UP000198711"/>
    </source>
</evidence>
<keyword evidence="5" id="KW-1185">Reference proteome</keyword>
<dbReference type="InterPro" id="IPR018060">
    <property type="entry name" value="HTH_AraC"/>
</dbReference>
<proteinExistence type="predicted"/>
<dbReference type="Proteomes" id="UP000198711">
    <property type="component" value="Unassembled WGS sequence"/>
</dbReference>
<dbReference type="RefSeq" id="WP_092723387.1">
    <property type="nucleotide sequence ID" value="NZ_FNNO01000005.1"/>
</dbReference>
<keyword evidence="1" id="KW-0805">Transcription regulation</keyword>
<dbReference type="InterPro" id="IPR002818">
    <property type="entry name" value="DJ-1/PfpI"/>
</dbReference>
<dbReference type="AlphaFoldDB" id="A0A8X8IE72"/>
<evidence type="ECO:0000259" key="3">
    <source>
        <dbReference type="PROSITE" id="PS01124"/>
    </source>
</evidence>
<dbReference type="SMART" id="SM00342">
    <property type="entry name" value="HTH_ARAC"/>
    <property type="match status" value="1"/>
</dbReference>
<accession>A0A8X8IE72</accession>
<feature type="domain" description="HTH araC/xylS-type" evidence="3">
    <location>
        <begin position="220"/>
        <end position="318"/>
    </location>
</feature>
<dbReference type="Pfam" id="PF12833">
    <property type="entry name" value="HTH_18"/>
    <property type="match status" value="1"/>
</dbReference>
<evidence type="ECO:0000256" key="2">
    <source>
        <dbReference type="ARBA" id="ARBA00023163"/>
    </source>
</evidence>
<evidence type="ECO:0000313" key="4">
    <source>
        <dbReference type="EMBL" id="SDW73438.1"/>
    </source>
</evidence>
<dbReference type="SUPFAM" id="SSF52317">
    <property type="entry name" value="Class I glutamine amidotransferase-like"/>
    <property type="match status" value="1"/>
</dbReference>
<organism evidence="4 5">
    <name type="scientific">Hydrobacter penzbergensis</name>
    <dbReference type="NCBI Taxonomy" id="1235997"/>
    <lineage>
        <taxon>Bacteria</taxon>
        <taxon>Pseudomonadati</taxon>
        <taxon>Bacteroidota</taxon>
        <taxon>Chitinophagia</taxon>
        <taxon>Chitinophagales</taxon>
        <taxon>Chitinophagaceae</taxon>
        <taxon>Hydrobacter</taxon>
    </lineage>
</organism>
<protein>
    <submittedName>
        <fullName evidence="4">Transcriptional regulator, AraC family with amidase-like domain</fullName>
    </submittedName>
</protein>
<dbReference type="InterPro" id="IPR009057">
    <property type="entry name" value="Homeodomain-like_sf"/>
</dbReference>
<name>A0A8X8IE72_9BACT</name>
<reference evidence="4 5" key="1">
    <citation type="submission" date="2016-10" db="EMBL/GenBank/DDBJ databases">
        <authorList>
            <person name="Varghese N."/>
            <person name="Submissions S."/>
        </authorList>
    </citation>
    <scope>NUCLEOTIDE SEQUENCE [LARGE SCALE GENOMIC DNA]</scope>
    <source>
        <strain evidence="4 5">DSM 25353</strain>
    </source>
</reference>
<dbReference type="PANTHER" id="PTHR43130:SF3">
    <property type="entry name" value="HTH-TYPE TRANSCRIPTIONAL REGULATOR RV1931C"/>
    <property type="match status" value="1"/>
</dbReference>